<reference evidence="1 2" key="1">
    <citation type="submission" date="2019-02" db="EMBL/GenBank/DDBJ databases">
        <title>Emended description of the genus Rhodopseudomonas and description of Rhodopseudomonas albus sp. nov., a non-phototrophic, heavy-metal-tolerant bacterium isolated from garden soil.</title>
        <authorList>
            <person name="Bao Z."/>
            <person name="Cao W.W."/>
            <person name="Sato Y."/>
            <person name="Nishizawa T."/>
            <person name="Zhao J."/>
            <person name="Guo Y."/>
            <person name="Ohta H."/>
        </authorList>
    </citation>
    <scope>NUCLEOTIDE SEQUENCE [LARGE SCALE GENOMIC DNA]</scope>
    <source>
        <strain evidence="1 2">SK50-23</strain>
    </source>
</reference>
<name>A0ABX8A2Q0_9BRAD</name>
<sequence length="163" mass="17784">MTATMAVSGTAYSGTLKFNGALFNQQEGSQDAVTFRLKKDSNVAETLMIRSIEPSAKDHDVSEAFIARAKAEAGGAKLLVMDNAKKQEVMVAYIKELDPKTMLYKVERLSALTGLPAISVAYSTEFRSSRASDRTDSRVKKSAIQAIAGFDMNKARTLLKPER</sequence>
<evidence type="ECO:0000313" key="1">
    <source>
        <dbReference type="EMBL" id="QUS37814.1"/>
    </source>
</evidence>
<protein>
    <submittedName>
        <fullName evidence="1">Uncharacterized protein</fullName>
    </submittedName>
</protein>
<dbReference type="RefSeq" id="WP_211911347.1">
    <property type="nucleotide sequence ID" value="NZ_CP036498.1"/>
</dbReference>
<gene>
    <name evidence="1" type="ORF">RPMA_02240</name>
</gene>
<proteinExistence type="predicted"/>
<dbReference type="Proteomes" id="UP000682843">
    <property type="component" value="Chromosome"/>
</dbReference>
<evidence type="ECO:0000313" key="2">
    <source>
        <dbReference type="Proteomes" id="UP000682843"/>
    </source>
</evidence>
<accession>A0ABX8A2Q0</accession>
<keyword evidence="2" id="KW-1185">Reference proteome</keyword>
<dbReference type="EMBL" id="CP036498">
    <property type="protein sequence ID" value="QUS37814.1"/>
    <property type="molecule type" value="Genomic_DNA"/>
</dbReference>
<organism evidence="1 2">
    <name type="scientific">Tardiphaga alba</name>
    <dbReference type="NCBI Taxonomy" id="340268"/>
    <lineage>
        <taxon>Bacteria</taxon>
        <taxon>Pseudomonadati</taxon>
        <taxon>Pseudomonadota</taxon>
        <taxon>Alphaproteobacteria</taxon>
        <taxon>Hyphomicrobiales</taxon>
        <taxon>Nitrobacteraceae</taxon>
        <taxon>Tardiphaga</taxon>
    </lineage>
</organism>